<sequence>MSAENLSSDCGSLRRLPPEVRLMIYKELLVFPTPDEIWRIPTITIDEEPDNSPGFITRIYRASESFGLYPQILSTCKKIAEEATELLYCENLFRLESINPKHLFLSSNSSQKAFNISLSQMSRIRSLHLSVEASYLWCGATTVLSLFPKLCNVRAKSNWLNTVVAKAFPIGEKLQDNIQILSQAQQIKTFTCEFQVKSGLSYTSYGGSAYRNWQPHALETTTSGAIVSGRQENFAFDDPDHPRNGTVPPSFSFHRWWMRKIQKYFQKHGILVGVPTAWRFQTKPRTSTSGPGYYYHTCVEMTIDEQRDHIPCEIWAWYPPNSRGSRREMLWQGSEDQNPTWIPEE</sequence>
<dbReference type="PANTHER" id="PTHR42085:SF4">
    <property type="entry name" value="F-BOX DOMAIN-CONTAINING PROTEIN"/>
    <property type="match status" value="1"/>
</dbReference>
<reference evidence="1" key="1">
    <citation type="journal article" date="2020" name="Stud. Mycol.">
        <title>101 Dothideomycetes genomes: a test case for predicting lifestyles and emergence of pathogens.</title>
        <authorList>
            <person name="Haridas S."/>
            <person name="Albert R."/>
            <person name="Binder M."/>
            <person name="Bloem J."/>
            <person name="Labutti K."/>
            <person name="Salamov A."/>
            <person name="Andreopoulos B."/>
            <person name="Baker S."/>
            <person name="Barry K."/>
            <person name="Bills G."/>
            <person name="Bluhm B."/>
            <person name="Cannon C."/>
            <person name="Castanera R."/>
            <person name="Culley D."/>
            <person name="Daum C."/>
            <person name="Ezra D."/>
            <person name="Gonzalez J."/>
            <person name="Henrissat B."/>
            <person name="Kuo A."/>
            <person name="Liang C."/>
            <person name="Lipzen A."/>
            <person name="Lutzoni F."/>
            <person name="Magnuson J."/>
            <person name="Mondo S."/>
            <person name="Nolan M."/>
            <person name="Ohm R."/>
            <person name="Pangilinan J."/>
            <person name="Park H.-J."/>
            <person name="Ramirez L."/>
            <person name="Alfaro M."/>
            <person name="Sun H."/>
            <person name="Tritt A."/>
            <person name="Yoshinaga Y."/>
            <person name="Zwiers L.-H."/>
            <person name="Turgeon B."/>
            <person name="Goodwin S."/>
            <person name="Spatafora J."/>
            <person name="Crous P."/>
            <person name="Grigoriev I."/>
        </authorList>
    </citation>
    <scope>NUCLEOTIDE SEQUENCE</scope>
    <source>
        <strain evidence="1">CBS 115976</strain>
    </source>
</reference>
<evidence type="ECO:0000313" key="1">
    <source>
        <dbReference type="EMBL" id="KAF2668014.1"/>
    </source>
</evidence>
<dbReference type="Proteomes" id="UP000799302">
    <property type="component" value="Unassembled WGS sequence"/>
</dbReference>
<dbReference type="AlphaFoldDB" id="A0A6A6UAS7"/>
<dbReference type="InterPro" id="IPR038883">
    <property type="entry name" value="AN11006-like"/>
</dbReference>
<gene>
    <name evidence="1" type="ORF">BT63DRAFT_457315</name>
</gene>
<keyword evidence="2" id="KW-1185">Reference proteome</keyword>
<dbReference type="PANTHER" id="PTHR42085">
    <property type="entry name" value="F-BOX DOMAIN-CONTAINING PROTEIN"/>
    <property type="match status" value="1"/>
</dbReference>
<dbReference type="OrthoDB" id="2951834at2759"/>
<name>A0A6A6UAS7_9PEZI</name>
<organism evidence="1 2">
    <name type="scientific">Microthyrium microscopicum</name>
    <dbReference type="NCBI Taxonomy" id="703497"/>
    <lineage>
        <taxon>Eukaryota</taxon>
        <taxon>Fungi</taxon>
        <taxon>Dikarya</taxon>
        <taxon>Ascomycota</taxon>
        <taxon>Pezizomycotina</taxon>
        <taxon>Dothideomycetes</taxon>
        <taxon>Dothideomycetes incertae sedis</taxon>
        <taxon>Microthyriales</taxon>
        <taxon>Microthyriaceae</taxon>
        <taxon>Microthyrium</taxon>
    </lineage>
</organism>
<proteinExistence type="predicted"/>
<accession>A0A6A6UAS7</accession>
<protein>
    <recommendedName>
        <fullName evidence="3">F-box domain-containing protein</fullName>
    </recommendedName>
</protein>
<evidence type="ECO:0008006" key="3">
    <source>
        <dbReference type="Google" id="ProtNLM"/>
    </source>
</evidence>
<evidence type="ECO:0000313" key="2">
    <source>
        <dbReference type="Proteomes" id="UP000799302"/>
    </source>
</evidence>
<dbReference type="EMBL" id="MU004237">
    <property type="protein sequence ID" value="KAF2668014.1"/>
    <property type="molecule type" value="Genomic_DNA"/>
</dbReference>